<evidence type="ECO:0000313" key="2">
    <source>
        <dbReference type="Proteomes" id="UP001055219"/>
    </source>
</evidence>
<reference evidence="1" key="1">
    <citation type="journal article" date="2021" name="J Fungi (Basel)">
        <title>Genomic and Metabolomic Analyses of the Marine Fungus Emericellopsis cladophorae: Insights into Saltwater Adaptability Mechanisms and Its Biosynthetic Potential.</title>
        <authorList>
            <person name="Goncalves M.F.M."/>
            <person name="Hilario S."/>
            <person name="Van de Peer Y."/>
            <person name="Esteves A.C."/>
            <person name="Alves A."/>
        </authorList>
    </citation>
    <scope>NUCLEOTIDE SEQUENCE</scope>
    <source>
        <strain evidence="1">MUM 19.33</strain>
    </source>
</reference>
<accession>A0A9Q0BD49</accession>
<sequence>MPVETQASSLLSAVDEASSSLVSRSIALNLLEIPTATLYAEMIAVQKTREYVLSALEDAKMELAKGRSKLAHFRECCNTIVEQYAQDESLTMYDESLNSMLPDLGRQLSQDESRPLLRNMGLARWIEENKKQREIVHGELRHCTERSVSKCEKEVSDLTAKVDSLRQKPQDLDDRAAVLQACKVLRSEAGRAAAQALHQEMLQRQRDYSEEQAGAAVG</sequence>
<organism evidence="1 2">
    <name type="scientific">Emericellopsis cladophorae</name>
    <dbReference type="NCBI Taxonomy" id="2686198"/>
    <lineage>
        <taxon>Eukaryota</taxon>
        <taxon>Fungi</taxon>
        <taxon>Dikarya</taxon>
        <taxon>Ascomycota</taxon>
        <taxon>Pezizomycotina</taxon>
        <taxon>Sordariomycetes</taxon>
        <taxon>Hypocreomycetidae</taxon>
        <taxon>Hypocreales</taxon>
        <taxon>Bionectriaceae</taxon>
        <taxon>Emericellopsis</taxon>
    </lineage>
</organism>
<comment type="caution">
    <text evidence="1">The sequence shown here is derived from an EMBL/GenBank/DDBJ whole genome shotgun (WGS) entry which is preliminary data.</text>
</comment>
<dbReference type="EMBL" id="JAGIXG020000032">
    <property type="protein sequence ID" value="KAI6780456.1"/>
    <property type="molecule type" value="Genomic_DNA"/>
</dbReference>
<proteinExistence type="predicted"/>
<gene>
    <name evidence="1" type="ORF">J7T54_002853</name>
</gene>
<dbReference type="AlphaFoldDB" id="A0A9Q0BD49"/>
<reference evidence="1" key="2">
    <citation type="submission" date="2022-07" db="EMBL/GenBank/DDBJ databases">
        <authorList>
            <person name="Goncalves M.F.M."/>
            <person name="Hilario S."/>
            <person name="Van De Peer Y."/>
            <person name="Esteves A.C."/>
            <person name="Alves A."/>
        </authorList>
    </citation>
    <scope>NUCLEOTIDE SEQUENCE</scope>
    <source>
        <strain evidence="1">MUM 19.33</strain>
    </source>
</reference>
<name>A0A9Q0BD49_9HYPO</name>
<dbReference type="RefSeq" id="XP_051361312.1">
    <property type="nucleotide sequence ID" value="XM_051507480.1"/>
</dbReference>
<protein>
    <submittedName>
        <fullName evidence="1">Uncharacterized protein</fullName>
    </submittedName>
</protein>
<dbReference type="GeneID" id="75829360"/>
<evidence type="ECO:0000313" key="1">
    <source>
        <dbReference type="EMBL" id="KAI6780456.1"/>
    </source>
</evidence>
<keyword evidence="2" id="KW-1185">Reference proteome</keyword>
<dbReference type="Proteomes" id="UP001055219">
    <property type="component" value="Unassembled WGS sequence"/>
</dbReference>